<evidence type="ECO:0000313" key="1">
    <source>
        <dbReference type="Proteomes" id="UP000887576"/>
    </source>
</evidence>
<sequence length="386" mass="44377">MPEGSAETEKNDKLPTAGEVVTTKHHRYDTVKLLGKGGFGAVYMVKREDGEVFAMKCETTDVKKLVLSMDCKVLRGTFLIQSPHFCAVLDRGKVADRFRFLVMKLVLRGTFLIQSPHFCAVLDRGKVADRFRFLVMKLVGKNLWDLRIEREPPKFTMNTSLKAAEQCMMAIQDLHSVGFLHRDIKPGNFAIGRPETNEHHTIFMLDFGLCRKFVGESQVKDLRMPRSQAPFRGTTRYASQAALKTQEQSRKDDMEAWLYMVAEWTTGALPWRRLKGTDKDDVLRWKEDIRGELHDEFLEGLPKKEFSEIMRYIDTLEYQNIPDYEFVYYCLSHAAKTQGCGPTDPLDWDPGNKYHGPTPADREKKQKVAVAEGKYNQKQSKDSKDF</sequence>
<dbReference type="Proteomes" id="UP000887576">
    <property type="component" value="Unplaced"/>
</dbReference>
<protein>
    <submittedName>
        <fullName evidence="2">Protein kinase domain-containing protein</fullName>
    </submittedName>
</protein>
<dbReference type="WBParaSite" id="JU765_v2.g4516.t3">
    <property type="protein sequence ID" value="JU765_v2.g4516.t3"/>
    <property type="gene ID" value="JU765_v2.g4516"/>
</dbReference>
<organism evidence="1 2">
    <name type="scientific">Panagrolaimus sp. JU765</name>
    <dbReference type="NCBI Taxonomy" id="591449"/>
    <lineage>
        <taxon>Eukaryota</taxon>
        <taxon>Metazoa</taxon>
        <taxon>Ecdysozoa</taxon>
        <taxon>Nematoda</taxon>
        <taxon>Chromadorea</taxon>
        <taxon>Rhabditida</taxon>
        <taxon>Tylenchina</taxon>
        <taxon>Panagrolaimomorpha</taxon>
        <taxon>Panagrolaimoidea</taxon>
        <taxon>Panagrolaimidae</taxon>
        <taxon>Panagrolaimus</taxon>
    </lineage>
</organism>
<reference evidence="2" key="1">
    <citation type="submission" date="2022-11" db="UniProtKB">
        <authorList>
            <consortium name="WormBaseParasite"/>
        </authorList>
    </citation>
    <scope>IDENTIFICATION</scope>
</reference>
<evidence type="ECO:0000313" key="2">
    <source>
        <dbReference type="WBParaSite" id="JU765_v2.g4516.t3"/>
    </source>
</evidence>
<accession>A0AC34R8B1</accession>
<name>A0AC34R8B1_9BILA</name>
<proteinExistence type="predicted"/>